<dbReference type="EMBL" id="QWGP01000037">
    <property type="protein sequence ID" value="RHZ91186.1"/>
    <property type="molecule type" value="Genomic_DNA"/>
</dbReference>
<dbReference type="Proteomes" id="UP000266305">
    <property type="component" value="Unassembled WGS sequence"/>
</dbReference>
<accession>A0AAX1UFR6</accession>
<gene>
    <name evidence="1" type="ORF">D1114_20730</name>
</gene>
<name>A0AAX1UFR6_CERSP</name>
<dbReference type="AlphaFoldDB" id="A0AAX1UFR6"/>
<evidence type="ECO:0000313" key="1">
    <source>
        <dbReference type="EMBL" id="RHZ91186.1"/>
    </source>
</evidence>
<reference evidence="1 2" key="1">
    <citation type="submission" date="2018-08" db="EMBL/GenBank/DDBJ databases">
        <title>Draft genome sequence of Rhodobacter sphaeroides FY.</title>
        <authorList>
            <person name="Rayyan A."/>
            <person name="Meyer T.E."/>
            <person name="Kyndt J.A."/>
        </authorList>
    </citation>
    <scope>NUCLEOTIDE SEQUENCE [LARGE SCALE GENOMIC DNA]</scope>
    <source>
        <strain evidence="1 2">FY</strain>
    </source>
</reference>
<protein>
    <submittedName>
        <fullName evidence="1">Uncharacterized protein</fullName>
    </submittedName>
</protein>
<sequence length="104" mass="11438">MRPTLRRDLYGRLSPAHLPELKHMSNFFEAGRLARDLGGAKPCPSLACAPRREQGFRRVNGVPRLDLACLPDAIFAAIQFCGIANRLAGQSPSNVFTTAGREQF</sequence>
<organism evidence="1 2">
    <name type="scientific">Cereibacter sphaeroides</name>
    <name type="common">Rhodobacter sphaeroides</name>
    <dbReference type="NCBI Taxonomy" id="1063"/>
    <lineage>
        <taxon>Bacteria</taxon>
        <taxon>Pseudomonadati</taxon>
        <taxon>Pseudomonadota</taxon>
        <taxon>Alphaproteobacteria</taxon>
        <taxon>Rhodobacterales</taxon>
        <taxon>Paracoccaceae</taxon>
        <taxon>Cereibacter</taxon>
    </lineage>
</organism>
<proteinExistence type="predicted"/>
<comment type="caution">
    <text evidence="1">The sequence shown here is derived from an EMBL/GenBank/DDBJ whole genome shotgun (WGS) entry which is preliminary data.</text>
</comment>
<evidence type="ECO:0000313" key="2">
    <source>
        <dbReference type="Proteomes" id="UP000266305"/>
    </source>
</evidence>